<feature type="compositionally biased region" description="Low complexity" evidence="1">
    <location>
        <begin position="361"/>
        <end position="381"/>
    </location>
</feature>
<feature type="non-terminal residue" evidence="3">
    <location>
        <position position="1"/>
    </location>
</feature>
<feature type="region of interest" description="Disordered" evidence="1">
    <location>
        <begin position="283"/>
        <end position="392"/>
    </location>
</feature>
<gene>
    <name evidence="3" type="ORF">HaLaN_00241</name>
</gene>
<sequence>ATGGDRSLRALVRQATTRYFGVNDSFGVAQEEVTIQAKKYQKRWFELTDETLAYAKDPKELKEANIVVFSLLECQWVKRIDEIKLEVRFDEGEQGMRVRGSESKGDGTFRCLQMRFPERVLRVAAESPGQADKWLHAMERVLSKRGAAQGSAMQRSASSFTPEPVKRNQIITAFTIEADSDEGESPVVKAAPAKPAVQKAAPLLRQISPPKSQSLQLPERPPSPRLGSVAHCAACCQQMACLLSLCLFGSTCSPHCMWLSVMSASGVTMMLSARRSLLANPRMGNMMMSTPTKAQPSEDDPEQEVQPFHSSGSERDSQALPCTTERYDSPVRTRSAEPGRSSDRAARLNIPLQHPPPAPNAPALTAAAAAATVTANSPSPAYDSPRFKPLTA</sequence>
<dbReference type="SUPFAM" id="SSF50729">
    <property type="entry name" value="PH domain-like"/>
    <property type="match status" value="1"/>
</dbReference>
<dbReference type="InterPro" id="IPR011993">
    <property type="entry name" value="PH-like_dom_sf"/>
</dbReference>
<comment type="caution">
    <text evidence="3">The sequence shown here is derived from an EMBL/GenBank/DDBJ whole genome shotgun (WGS) entry which is preliminary data.</text>
</comment>
<organism evidence="3 4">
    <name type="scientific">Haematococcus lacustris</name>
    <name type="common">Green alga</name>
    <name type="synonym">Haematococcus pluvialis</name>
    <dbReference type="NCBI Taxonomy" id="44745"/>
    <lineage>
        <taxon>Eukaryota</taxon>
        <taxon>Viridiplantae</taxon>
        <taxon>Chlorophyta</taxon>
        <taxon>core chlorophytes</taxon>
        <taxon>Chlorophyceae</taxon>
        <taxon>CS clade</taxon>
        <taxon>Chlamydomonadales</taxon>
        <taxon>Haematococcaceae</taxon>
        <taxon>Haematococcus</taxon>
    </lineage>
</organism>
<proteinExistence type="predicted"/>
<reference evidence="3 4" key="1">
    <citation type="submission" date="2020-02" db="EMBL/GenBank/DDBJ databases">
        <title>Draft genome sequence of Haematococcus lacustris strain NIES-144.</title>
        <authorList>
            <person name="Morimoto D."/>
            <person name="Nakagawa S."/>
            <person name="Yoshida T."/>
            <person name="Sawayama S."/>
        </authorList>
    </citation>
    <scope>NUCLEOTIDE SEQUENCE [LARGE SCALE GENOMIC DNA]</scope>
    <source>
        <strain evidence="3 4">NIES-144</strain>
    </source>
</reference>
<dbReference type="SMART" id="SM00233">
    <property type="entry name" value="PH"/>
    <property type="match status" value="1"/>
</dbReference>
<dbReference type="CDD" id="cd00821">
    <property type="entry name" value="PH"/>
    <property type="match status" value="1"/>
</dbReference>
<dbReference type="Gene3D" id="2.30.29.30">
    <property type="entry name" value="Pleckstrin-homology domain (PH domain)/Phosphotyrosine-binding domain (PTB)"/>
    <property type="match status" value="1"/>
</dbReference>
<dbReference type="Proteomes" id="UP000485058">
    <property type="component" value="Unassembled WGS sequence"/>
</dbReference>
<dbReference type="AlphaFoldDB" id="A0A699Y6Q6"/>
<dbReference type="EMBL" id="BLLF01000007">
    <property type="protein sequence ID" value="GFH05733.1"/>
    <property type="molecule type" value="Genomic_DNA"/>
</dbReference>
<dbReference type="PROSITE" id="PS50003">
    <property type="entry name" value="PH_DOMAIN"/>
    <property type="match status" value="1"/>
</dbReference>
<evidence type="ECO:0000313" key="4">
    <source>
        <dbReference type="Proteomes" id="UP000485058"/>
    </source>
</evidence>
<evidence type="ECO:0000313" key="3">
    <source>
        <dbReference type="EMBL" id="GFH05733.1"/>
    </source>
</evidence>
<evidence type="ECO:0000256" key="1">
    <source>
        <dbReference type="SAM" id="MobiDB-lite"/>
    </source>
</evidence>
<dbReference type="InterPro" id="IPR001849">
    <property type="entry name" value="PH_domain"/>
</dbReference>
<feature type="domain" description="PH" evidence="2">
    <location>
        <begin position="22"/>
        <end position="143"/>
    </location>
</feature>
<protein>
    <submittedName>
        <fullName evidence="3">PH domain-containing protein</fullName>
    </submittedName>
</protein>
<dbReference type="Pfam" id="PF00169">
    <property type="entry name" value="PH"/>
    <property type="match status" value="1"/>
</dbReference>
<accession>A0A699Y6Q6</accession>
<feature type="non-terminal residue" evidence="3">
    <location>
        <position position="392"/>
    </location>
</feature>
<evidence type="ECO:0000259" key="2">
    <source>
        <dbReference type="PROSITE" id="PS50003"/>
    </source>
</evidence>
<feature type="compositionally biased region" description="Basic and acidic residues" evidence="1">
    <location>
        <begin position="325"/>
        <end position="346"/>
    </location>
</feature>
<name>A0A699Y6Q6_HAELA</name>
<keyword evidence="4" id="KW-1185">Reference proteome</keyword>